<name>A0ABU7J7F2_9GAMM</name>
<gene>
    <name evidence="5 7" type="primary">bioH</name>
    <name evidence="7" type="ORF">QWY20_12235</name>
</gene>
<evidence type="ECO:0000259" key="6">
    <source>
        <dbReference type="Pfam" id="PF00561"/>
    </source>
</evidence>
<dbReference type="SUPFAM" id="SSF53474">
    <property type="entry name" value="alpha/beta-Hydrolases"/>
    <property type="match status" value="1"/>
</dbReference>
<dbReference type="Proteomes" id="UP001336314">
    <property type="component" value="Unassembled WGS sequence"/>
</dbReference>
<dbReference type="PANTHER" id="PTHR43194">
    <property type="entry name" value="HYDROLASE ALPHA/BETA FOLD FAMILY"/>
    <property type="match status" value="1"/>
</dbReference>
<evidence type="ECO:0000313" key="8">
    <source>
        <dbReference type="Proteomes" id="UP001336314"/>
    </source>
</evidence>
<proteinExistence type="inferred from homology"/>
<dbReference type="RefSeq" id="WP_330129293.1">
    <property type="nucleotide sequence ID" value="NZ_JAUHLI010000011.1"/>
</dbReference>
<accession>A0ABU7J7F2</accession>
<dbReference type="HAMAP" id="MF_01260">
    <property type="entry name" value="Carboxylester"/>
    <property type="match status" value="1"/>
</dbReference>
<dbReference type="GO" id="GO:0090499">
    <property type="term" value="F:pimelyl-[acyl-carrier protein] methyl ester esterase activity"/>
    <property type="evidence" value="ECO:0007669"/>
    <property type="project" value="UniProtKB-EC"/>
</dbReference>
<comment type="pathway">
    <text evidence="5">Cofactor biosynthesis; biotin biosynthesis.</text>
</comment>
<feature type="active site" description="Nucleophile" evidence="5">
    <location>
        <position position="88"/>
    </location>
</feature>
<dbReference type="Gene3D" id="3.40.50.1820">
    <property type="entry name" value="alpha/beta hydrolase"/>
    <property type="match status" value="1"/>
</dbReference>
<dbReference type="PRINTS" id="PR00111">
    <property type="entry name" value="ABHYDROLASE"/>
</dbReference>
<comment type="function">
    <text evidence="5">The physiological role of BioH is to remove the methyl group introduced by BioC when the pimeloyl moiety is complete. It allows to synthesize pimeloyl-ACP via the fatty acid synthetic pathway through the hydrolysis of the ester bonds of pimeloyl-ACP esters.</text>
</comment>
<protein>
    <recommendedName>
        <fullName evidence="5">Pimeloyl-[acyl-carrier protein] methyl ester esterase</fullName>
        <ecNumber evidence="5">3.1.1.85</ecNumber>
    </recommendedName>
    <alternativeName>
        <fullName evidence="5">Biotin synthesis protein BioH</fullName>
    </alternativeName>
    <alternativeName>
        <fullName evidence="5">Carboxylesterase BioH</fullName>
    </alternativeName>
</protein>
<feature type="binding site" evidence="5">
    <location>
        <begin position="88"/>
        <end position="89"/>
    </location>
    <ligand>
        <name>substrate</name>
    </ligand>
</feature>
<comment type="similarity">
    <text evidence="5">Belongs to the AB hydrolase superfamily. Carboxylesterase BioH family.</text>
</comment>
<feature type="active site" evidence="5">
    <location>
        <position position="213"/>
    </location>
</feature>
<evidence type="ECO:0000256" key="4">
    <source>
        <dbReference type="ARBA" id="ARBA00022801"/>
    </source>
</evidence>
<feature type="active site" evidence="5">
    <location>
        <position position="241"/>
    </location>
</feature>
<feature type="binding site" evidence="5">
    <location>
        <begin position="149"/>
        <end position="153"/>
    </location>
    <ligand>
        <name>substrate</name>
    </ligand>
</feature>
<keyword evidence="2 5" id="KW-0963">Cytoplasm</keyword>
<keyword evidence="4 5" id="KW-0378">Hydrolase</keyword>
<feature type="binding site" evidence="5">
    <location>
        <position position="27"/>
    </location>
    <ligand>
        <name>substrate</name>
    </ligand>
</feature>
<feature type="binding site" evidence="5">
    <location>
        <position position="241"/>
    </location>
    <ligand>
        <name>substrate</name>
    </ligand>
</feature>
<sequence>MFIWRLFWSMEQVSEQSKPDLVLLHGWGMNQAVWLQWLALLQRDWQVNTLDLPGFGLSKNCPEPYALAALAEQLQPQLPAKAVLCGWSLGGLVAIELAKRYPQQVQALVLLASTPCFMAQADWPGMSARIFSQFQQQLSHNIPLTIQRFLAIQAMGSPSAKDDIKQLRQAILQLPEPQQVAVVGGLELLQSCDLRAELARLQVPVFAGFGRLDTLVPIAVQPALQQLMPAVQTHCFPHASHAPFISHPVESAAWLRQIQQQLPA</sequence>
<keyword evidence="8" id="KW-1185">Reference proteome</keyword>
<evidence type="ECO:0000256" key="2">
    <source>
        <dbReference type="ARBA" id="ARBA00022490"/>
    </source>
</evidence>
<comment type="subcellular location">
    <subcellularLocation>
        <location evidence="5">Cytoplasm</location>
    </subcellularLocation>
</comment>
<feature type="domain" description="AB hydrolase-1" evidence="6">
    <location>
        <begin position="21"/>
        <end position="248"/>
    </location>
</feature>
<dbReference type="InterPro" id="IPR010076">
    <property type="entry name" value="BioH"/>
</dbReference>
<evidence type="ECO:0000256" key="5">
    <source>
        <dbReference type="HAMAP-Rule" id="MF_01260"/>
    </source>
</evidence>
<comment type="catalytic activity">
    <reaction evidence="5">
        <text>6-carboxyhexanoyl-[ACP] methyl ester + H2O = 6-carboxyhexanoyl-[ACP] + methanol + H(+)</text>
        <dbReference type="Rhea" id="RHEA:42700"/>
        <dbReference type="Rhea" id="RHEA-COMP:9955"/>
        <dbReference type="Rhea" id="RHEA-COMP:10186"/>
        <dbReference type="ChEBI" id="CHEBI:15377"/>
        <dbReference type="ChEBI" id="CHEBI:15378"/>
        <dbReference type="ChEBI" id="CHEBI:17790"/>
        <dbReference type="ChEBI" id="CHEBI:78846"/>
        <dbReference type="ChEBI" id="CHEBI:82735"/>
        <dbReference type="EC" id="3.1.1.85"/>
    </reaction>
</comment>
<organism evidence="7 8">
    <name type="scientific">Alkalimonas cellulosilytica</name>
    <dbReference type="NCBI Taxonomy" id="3058395"/>
    <lineage>
        <taxon>Bacteria</taxon>
        <taxon>Pseudomonadati</taxon>
        <taxon>Pseudomonadota</taxon>
        <taxon>Gammaproteobacteria</taxon>
        <taxon>Alkalimonas</taxon>
    </lineage>
</organism>
<comment type="caution">
    <text evidence="7">The sequence shown here is derived from an EMBL/GenBank/DDBJ whole genome shotgun (WGS) entry which is preliminary data.</text>
</comment>
<evidence type="ECO:0000313" key="7">
    <source>
        <dbReference type="EMBL" id="MEE2002223.1"/>
    </source>
</evidence>
<reference evidence="7 8" key="1">
    <citation type="submission" date="2023-07" db="EMBL/GenBank/DDBJ databases">
        <title>Alkalimonas sp., MEB108 novel, alkaliphilic bacterium isolated from Lonar Lake, India.</title>
        <authorList>
            <person name="Joshi A."/>
            <person name="Thite S."/>
        </authorList>
    </citation>
    <scope>NUCLEOTIDE SEQUENCE [LARGE SCALE GENOMIC DNA]</scope>
    <source>
        <strain evidence="7 8">MEB108</strain>
    </source>
</reference>
<keyword evidence="3 5" id="KW-0093">Biotin biosynthesis</keyword>
<evidence type="ECO:0000256" key="3">
    <source>
        <dbReference type="ARBA" id="ARBA00022756"/>
    </source>
</evidence>
<dbReference type="InterPro" id="IPR000073">
    <property type="entry name" value="AB_hydrolase_1"/>
</dbReference>
<dbReference type="EC" id="3.1.1.85" evidence="5"/>
<dbReference type="Pfam" id="PF00561">
    <property type="entry name" value="Abhydrolase_1"/>
    <property type="match status" value="1"/>
</dbReference>
<dbReference type="PANTHER" id="PTHR43194:SF5">
    <property type="entry name" value="PIMELOYL-[ACYL-CARRIER PROTEIN] METHYL ESTER ESTERASE"/>
    <property type="match status" value="1"/>
</dbReference>
<dbReference type="InterPro" id="IPR050228">
    <property type="entry name" value="Carboxylesterase_BioH"/>
</dbReference>
<keyword evidence="1 5" id="KW-0719">Serine esterase</keyword>
<dbReference type="InterPro" id="IPR029058">
    <property type="entry name" value="AB_hydrolase_fold"/>
</dbReference>
<comment type="subunit">
    <text evidence="5">Monomer.</text>
</comment>
<evidence type="ECO:0000256" key="1">
    <source>
        <dbReference type="ARBA" id="ARBA00022487"/>
    </source>
</evidence>
<dbReference type="NCBIfam" id="TIGR01738">
    <property type="entry name" value="bioH"/>
    <property type="match status" value="1"/>
</dbReference>
<dbReference type="EMBL" id="JAUHLI010000011">
    <property type="protein sequence ID" value="MEE2002223.1"/>
    <property type="molecule type" value="Genomic_DNA"/>
</dbReference>